<dbReference type="PROSITE" id="PS51257">
    <property type="entry name" value="PROKAR_LIPOPROTEIN"/>
    <property type="match status" value="1"/>
</dbReference>
<evidence type="ECO:0000313" key="1">
    <source>
        <dbReference type="EMBL" id="QBJ02739.1"/>
    </source>
</evidence>
<sequence length="134" mass="15202">MRYVLLLLFILSSGCVLNRPINTVYYSEVHTERAASATQAPVKETKRKKAVVRKKAVAKQAPVKAEKTCPEFVLPPVGKAPVTPVFSNPDAKLIVDEDAILAMHIKEMRQYAVDERARVREAYREWKKSCMEKD</sequence>
<protein>
    <recommendedName>
        <fullName evidence="3">Lipoprotein</fullName>
    </recommendedName>
</protein>
<evidence type="ECO:0000313" key="2">
    <source>
        <dbReference type="Proteomes" id="UP000294134"/>
    </source>
</evidence>
<proteinExistence type="predicted"/>
<dbReference type="Proteomes" id="UP000294134">
    <property type="component" value="Segment"/>
</dbReference>
<accession>A0A481W4I8</accession>
<dbReference type="EMBL" id="MK552327">
    <property type="protein sequence ID" value="QBJ02739.1"/>
    <property type="molecule type" value="Genomic_DNA"/>
</dbReference>
<name>A0A481W4I8_9CAUD</name>
<evidence type="ECO:0008006" key="3">
    <source>
        <dbReference type="Google" id="ProtNLM"/>
    </source>
</evidence>
<reference evidence="1 2" key="1">
    <citation type="submission" date="2019-02" db="EMBL/GenBank/DDBJ databases">
        <authorList>
            <person name="Frampton R.A."/>
            <person name="Wojtus J.K."/>
            <person name="Fineran P.C."/>
            <person name="Hendrickson H.L."/>
        </authorList>
    </citation>
    <scope>NUCLEOTIDE SEQUENCE [LARGE SCALE GENOMIC DNA]</scope>
</reference>
<organism evidence="1 2">
    <name type="scientific">Pseudomonas phage Psa21</name>
    <dbReference type="NCBI Taxonomy" id="2530023"/>
    <lineage>
        <taxon>Viruses</taxon>
        <taxon>Duplodnaviria</taxon>
        <taxon>Heunggongvirae</taxon>
        <taxon>Uroviricota</taxon>
        <taxon>Caudoviricetes</taxon>
        <taxon>Chimalliviridae</taxon>
        <taxon>Tepukevirus</taxon>
        <taxon>Tepukevirus Psa21</taxon>
    </lineage>
</organism>
<gene>
    <name evidence="1" type="ORF">PSA21_213</name>
</gene>
<keyword evidence="2" id="KW-1185">Reference proteome</keyword>